<dbReference type="AlphaFoldDB" id="T2IW16"/>
<evidence type="ECO:0000313" key="2">
    <source>
        <dbReference type="Proteomes" id="UP000017981"/>
    </source>
</evidence>
<name>T2IW16_CROWT</name>
<gene>
    <name evidence="1" type="ORF">CWATWH0005_1919</name>
</gene>
<organism evidence="1 2">
    <name type="scientific">Crocosphaera watsonii WH 0005</name>
    <dbReference type="NCBI Taxonomy" id="423472"/>
    <lineage>
        <taxon>Bacteria</taxon>
        <taxon>Bacillati</taxon>
        <taxon>Cyanobacteriota</taxon>
        <taxon>Cyanophyceae</taxon>
        <taxon>Oscillatoriophycideae</taxon>
        <taxon>Chroococcales</taxon>
        <taxon>Aphanothecaceae</taxon>
        <taxon>Crocosphaera</taxon>
    </lineage>
</organism>
<evidence type="ECO:0000313" key="1">
    <source>
        <dbReference type="EMBL" id="CCQ56977.1"/>
    </source>
</evidence>
<protein>
    <submittedName>
        <fullName evidence="1">Uncharacterized protein</fullName>
    </submittedName>
</protein>
<reference evidence="1 2" key="1">
    <citation type="submission" date="2013-01" db="EMBL/GenBank/DDBJ databases">
        <authorList>
            <person name="Bench S."/>
        </authorList>
    </citation>
    <scope>NUCLEOTIDE SEQUENCE [LARGE SCALE GENOMIC DNA]</scope>
    <source>
        <strain evidence="1 2">WH 0005</strain>
    </source>
</reference>
<dbReference type="Proteomes" id="UP000017981">
    <property type="component" value="Unassembled WGS sequence"/>
</dbReference>
<sequence>MATTTTAVTAIVIPTVGWITTDLFLDRIRAIGIVGTSV</sequence>
<proteinExistence type="predicted"/>
<reference evidence="1 2" key="2">
    <citation type="submission" date="2013-09" db="EMBL/GenBank/DDBJ databases">
        <title>Whole genome comparison of six Crocosphaera watsonii strains with differing phenotypes.</title>
        <authorList>
            <person name="Bench S.R."/>
            <person name="Heller P."/>
            <person name="Frank I."/>
            <person name="Arciniega M."/>
            <person name="Shilova I.N."/>
            <person name="Zehr J.P."/>
        </authorList>
    </citation>
    <scope>NUCLEOTIDE SEQUENCE [LARGE SCALE GENOMIC DNA]</scope>
    <source>
        <strain evidence="1 2">WH 0005</strain>
    </source>
</reference>
<comment type="caution">
    <text evidence="1">The sequence shown here is derived from an EMBL/GenBank/DDBJ whole genome shotgun (WGS) entry which is preliminary data.</text>
</comment>
<dbReference type="EMBL" id="CAQL01000722">
    <property type="protein sequence ID" value="CCQ56977.1"/>
    <property type="molecule type" value="Genomic_DNA"/>
</dbReference>
<accession>T2IW16</accession>